<protein>
    <recommendedName>
        <fullName evidence="4">DUF3775 domain-containing protein</fullName>
    </recommendedName>
</protein>
<organism evidence="2 3">
    <name type="scientific">Methylobacterium pseudosasicola</name>
    <dbReference type="NCBI Taxonomy" id="582667"/>
    <lineage>
        <taxon>Bacteria</taxon>
        <taxon>Pseudomonadati</taxon>
        <taxon>Pseudomonadota</taxon>
        <taxon>Alphaproteobacteria</taxon>
        <taxon>Hyphomicrobiales</taxon>
        <taxon>Methylobacteriaceae</taxon>
        <taxon>Methylobacterium</taxon>
    </lineage>
</organism>
<sequence length="132" mass="13845">MDIAVDTITDIVLRLRAVEVKEGNTDPDSGSNPIDDGSTDVLMSGGDDATESEVRGAIAGLDDDARAELLALFYIGRGDMEPEEWGDAVRFAREREAAGEGAVKELLGAPDAGDLLEEGLDAMGLSPELPQA</sequence>
<evidence type="ECO:0000313" key="2">
    <source>
        <dbReference type="EMBL" id="SFL51505.1"/>
    </source>
</evidence>
<dbReference type="InterPro" id="IPR022254">
    <property type="entry name" value="DUF3775"/>
</dbReference>
<dbReference type="OrthoDB" id="5641374at2"/>
<reference evidence="3" key="1">
    <citation type="submission" date="2016-10" db="EMBL/GenBank/DDBJ databases">
        <authorList>
            <person name="Varghese N."/>
            <person name="Submissions S."/>
        </authorList>
    </citation>
    <scope>NUCLEOTIDE SEQUENCE [LARGE SCALE GENOMIC DNA]</scope>
    <source>
        <strain evidence="3">BL36</strain>
    </source>
</reference>
<dbReference type="RefSeq" id="WP_092038792.1">
    <property type="nucleotide sequence ID" value="NZ_FOTK01000006.1"/>
</dbReference>
<dbReference type="EMBL" id="FOTK01000006">
    <property type="protein sequence ID" value="SFL51505.1"/>
    <property type="molecule type" value="Genomic_DNA"/>
</dbReference>
<gene>
    <name evidence="2" type="ORF">SAMN05192568_100637</name>
</gene>
<accession>A0A1I4IB47</accession>
<feature type="region of interest" description="Disordered" evidence="1">
    <location>
        <begin position="22"/>
        <end position="49"/>
    </location>
</feature>
<dbReference type="AlphaFoldDB" id="A0A1I4IB47"/>
<keyword evidence="3" id="KW-1185">Reference proteome</keyword>
<name>A0A1I4IB47_9HYPH</name>
<dbReference type="STRING" id="582667.SAMN05192568_100637"/>
<evidence type="ECO:0008006" key="4">
    <source>
        <dbReference type="Google" id="ProtNLM"/>
    </source>
</evidence>
<evidence type="ECO:0000313" key="3">
    <source>
        <dbReference type="Proteomes" id="UP000199048"/>
    </source>
</evidence>
<proteinExistence type="predicted"/>
<dbReference type="Proteomes" id="UP000199048">
    <property type="component" value="Unassembled WGS sequence"/>
</dbReference>
<dbReference type="Pfam" id="PF12616">
    <property type="entry name" value="DUF3775"/>
    <property type="match status" value="1"/>
</dbReference>
<evidence type="ECO:0000256" key="1">
    <source>
        <dbReference type="SAM" id="MobiDB-lite"/>
    </source>
</evidence>